<dbReference type="Proteomes" id="UP000067448">
    <property type="component" value="Unassembled WGS sequence"/>
</dbReference>
<protein>
    <submittedName>
        <fullName evidence="2">Uncharacterized protein</fullName>
    </submittedName>
</protein>
<dbReference type="AlphaFoldDB" id="A0A100JK83"/>
<evidence type="ECO:0000256" key="1">
    <source>
        <dbReference type="SAM" id="MobiDB-lite"/>
    </source>
</evidence>
<proteinExistence type="predicted"/>
<dbReference type="EMBL" id="BCMM01000004">
    <property type="protein sequence ID" value="GAQ61082.1"/>
    <property type="molecule type" value="Genomic_DNA"/>
</dbReference>
<gene>
    <name evidence="2" type="ORF">SsS58_01429</name>
</gene>
<reference evidence="3" key="1">
    <citation type="submission" date="2015-11" db="EMBL/GenBank/DDBJ databases">
        <authorList>
            <consortium name="Cross-ministerial Strategic Innovation Promotion Program (SIP) consortium"/>
            <person name="Tomihama T."/>
            <person name="Ikenaga M."/>
            <person name="Sakai M."/>
            <person name="Okubo T."/>
            <person name="Ikeda S."/>
        </authorList>
    </citation>
    <scope>NUCLEOTIDE SEQUENCE [LARGE SCALE GENOMIC DNA]</scope>
    <source>
        <strain evidence="3">S58</strain>
    </source>
</reference>
<feature type="region of interest" description="Disordered" evidence="1">
    <location>
        <begin position="1"/>
        <end position="183"/>
    </location>
</feature>
<comment type="caution">
    <text evidence="2">The sequence shown here is derived from an EMBL/GenBank/DDBJ whole genome shotgun (WGS) entry which is preliminary data.</text>
</comment>
<feature type="compositionally biased region" description="Pro residues" evidence="1">
    <location>
        <begin position="120"/>
        <end position="130"/>
    </location>
</feature>
<accession>A0A100JK83</accession>
<feature type="compositionally biased region" description="Basic and acidic residues" evidence="1">
    <location>
        <begin position="132"/>
        <end position="141"/>
    </location>
</feature>
<evidence type="ECO:0000313" key="2">
    <source>
        <dbReference type="EMBL" id="GAQ61082.1"/>
    </source>
</evidence>
<evidence type="ECO:0000313" key="3">
    <source>
        <dbReference type="Proteomes" id="UP000067448"/>
    </source>
</evidence>
<reference evidence="2 3" key="2">
    <citation type="journal article" date="2016" name="Genome Announc.">
        <title>Draft Genome Sequences of Streptomyces scabiei S58, Streptomyces turgidiscabies T45, and Streptomyces acidiscabies a10, the Pathogens of Potato Common Scab, Isolated in Japan.</title>
        <authorList>
            <person name="Tomihama T."/>
            <person name="Nishi Y."/>
            <person name="Sakai M."/>
            <person name="Ikenaga M."/>
            <person name="Okubo T."/>
            <person name="Ikeda S."/>
        </authorList>
    </citation>
    <scope>NUCLEOTIDE SEQUENCE [LARGE SCALE GENOMIC DNA]</scope>
    <source>
        <strain evidence="2 3">S58</strain>
    </source>
</reference>
<feature type="compositionally biased region" description="Basic and acidic residues" evidence="1">
    <location>
        <begin position="150"/>
        <end position="160"/>
    </location>
</feature>
<name>A0A100JK83_STRSC</name>
<dbReference type="RefSeq" id="WP_059079104.1">
    <property type="nucleotide sequence ID" value="NZ_BCMM01000004.1"/>
</dbReference>
<feature type="compositionally biased region" description="Low complexity" evidence="1">
    <location>
        <begin position="54"/>
        <end position="87"/>
    </location>
</feature>
<organism evidence="2 3">
    <name type="scientific">Streptomyces scabiei</name>
    <dbReference type="NCBI Taxonomy" id="1930"/>
    <lineage>
        <taxon>Bacteria</taxon>
        <taxon>Bacillati</taxon>
        <taxon>Actinomycetota</taxon>
        <taxon>Actinomycetes</taxon>
        <taxon>Kitasatosporales</taxon>
        <taxon>Streptomycetaceae</taxon>
        <taxon>Streptomyces</taxon>
    </lineage>
</organism>
<sequence length="183" mass="18769">MRPSLPGEERAAGPTPDESGSPTPPRRTRGASEGSATQRAQPPGTRPSPAGPDAPESSRPAPESRPASGPQSSSGSETTPGAETTPAERTSPAGPRRARSADAPWHHARPAFDDPEPQPDSEPQPEPAGQPEPERDPEARPEPPGPATDDAPHDSGDHGDNGTPADVTPRDTPDPEPPTGGSQ</sequence>
<reference evidence="3" key="3">
    <citation type="submission" date="2016-02" db="EMBL/GenBank/DDBJ databases">
        <title>Draft genome of pathogenic Streptomyces sp. in Japan.</title>
        <authorList>
            <person name="Tomihama T."/>
            <person name="Ikenaga M."/>
            <person name="Sakai M."/>
            <person name="Okubo T."/>
            <person name="Ikeda S."/>
        </authorList>
    </citation>
    <scope>NUCLEOTIDE SEQUENCE [LARGE SCALE GENOMIC DNA]</scope>
    <source>
        <strain evidence="3">S58</strain>
    </source>
</reference>